<dbReference type="InterPro" id="IPR036291">
    <property type="entry name" value="NAD(P)-bd_dom_sf"/>
</dbReference>
<evidence type="ECO:0000256" key="4">
    <source>
        <dbReference type="PIRSR" id="PIRSR000185-1"/>
    </source>
</evidence>
<evidence type="ECO:0000256" key="6">
    <source>
        <dbReference type="PIRSR" id="PIRSR000185-3"/>
    </source>
</evidence>
<dbReference type="PIRSF" id="PIRSF000185">
    <property type="entry name" value="Glu_DH"/>
    <property type="match status" value="1"/>
</dbReference>
<dbReference type="AlphaFoldDB" id="A0A9X1MSK2"/>
<dbReference type="SUPFAM" id="SSF51735">
    <property type="entry name" value="NAD(P)-binding Rossmann-fold domains"/>
    <property type="match status" value="1"/>
</dbReference>
<evidence type="ECO:0000256" key="7">
    <source>
        <dbReference type="RuleBase" id="RU004417"/>
    </source>
</evidence>
<reference evidence="9" key="1">
    <citation type="submission" date="2021-11" db="EMBL/GenBank/DDBJ databases">
        <title>Genome sequence.</title>
        <authorList>
            <person name="Sun Q."/>
        </authorList>
    </citation>
    <scope>NUCLEOTIDE SEQUENCE</scope>
    <source>
        <strain evidence="9">JC732</strain>
    </source>
</reference>
<feature type="binding site" evidence="5">
    <location>
        <position position="188"/>
    </location>
    <ligand>
        <name>NAD(+)</name>
        <dbReference type="ChEBI" id="CHEBI:57540"/>
    </ligand>
</feature>
<dbReference type="PANTHER" id="PTHR11606:SF13">
    <property type="entry name" value="GLUTAMATE DEHYDROGENASE 1, MITOCHONDRIAL"/>
    <property type="match status" value="1"/>
</dbReference>
<feature type="active site" description="Proton donor" evidence="4">
    <location>
        <position position="104"/>
    </location>
</feature>
<feature type="site" description="Important for catalysis" evidence="6">
    <location>
        <position position="144"/>
    </location>
</feature>
<evidence type="ECO:0000313" key="10">
    <source>
        <dbReference type="Proteomes" id="UP001139103"/>
    </source>
</evidence>
<evidence type="ECO:0000256" key="3">
    <source>
        <dbReference type="PIRNR" id="PIRNR000185"/>
    </source>
</evidence>
<dbReference type="PANTHER" id="PTHR11606">
    <property type="entry name" value="GLUTAMATE DEHYDROGENASE"/>
    <property type="match status" value="1"/>
</dbReference>
<feature type="domain" description="Glutamate/phenylalanine/leucine/valine/L-tryptophan dehydrogenase C-terminal" evidence="8">
    <location>
        <begin position="181"/>
        <end position="420"/>
    </location>
</feature>
<feature type="binding site" evidence="5">
    <location>
        <position position="219"/>
    </location>
    <ligand>
        <name>NAD(+)</name>
        <dbReference type="ChEBI" id="CHEBI:57540"/>
    </ligand>
</feature>
<dbReference type="GO" id="GO:0004352">
    <property type="term" value="F:glutamate dehydrogenase (NAD+) activity"/>
    <property type="evidence" value="ECO:0007669"/>
    <property type="project" value="TreeGrafter"/>
</dbReference>
<accession>A0A9X1MSK2</accession>
<dbReference type="GO" id="GO:0000166">
    <property type="term" value="F:nucleotide binding"/>
    <property type="evidence" value="ECO:0007669"/>
    <property type="project" value="UniProtKB-KW"/>
</dbReference>
<dbReference type="Proteomes" id="UP001139103">
    <property type="component" value="Unassembled WGS sequence"/>
</dbReference>
<comment type="caution">
    <text evidence="9">The sequence shown here is derived from an EMBL/GenBank/DDBJ whole genome shotgun (WGS) entry which is preliminary data.</text>
</comment>
<keyword evidence="5" id="KW-0547">Nucleotide-binding</keyword>
<dbReference type="InterPro" id="IPR033922">
    <property type="entry name" value="NAD_bind_Glu_DH"/>
</dbReference>
<dbReference type="Pfam" id="PF02812">
    <property type="entry name" value="ELFV_dehydrog_N"/>
    <property type="match status" value="1"/>
</dbReference>
<evidence type="ECO:0000256" key="1">
    <source>
        <dbReference type="ARBA" id="ARBA00006382"/>
    </source>
</evidence>
<evidence type="ECO:0000256" key="5">
    <source>
        <dbReference type="PIRSR" id="PIRSR000185-2"/>
    </source>
</evidence>
<dbReference type="SUPFAM" id="SSF53223">
    <property type="entry name" value="Aminoacid dehydrogenase-like, N-terminal domain"/>
    <property type="match status" value="1"/>
</dbReference>
<evidence type="ECO:0000256" key="2">
    <source>
        <dbReference type="ARBA" id="ARBA00023002"/>
    </source>
</evidence>
<dbReference type="InterPro" id="IPR014362">
    <property type="entry name" value="Glu_DH"/>
</dbReference>
<feature type="binding site" evidence="5">
    <location>
        <position position="92"/>
    </location>
    <ligand>
        <name>substrate</name>
    </ligand>
</feature>
<dbReference type="InterPro" id="IPR006096">
    <property type="entry name" value="Glu/Leu/Phe/Val/Trp_DH_C"/>
</dbReference>
<proteinExistence type="inferred from homology"/>
<evidence type="ECO:0000313" key="9">
    <source>
        <dbReference type="EMBL" id="MCC9631742.1"/>
    </source>
</evidence>
<gene>
    <name evidence="9" type="ORF">LOC68_25380</name>
</gene>
<dbReference type="CDD" id="cd01076">
    <property type="entry name" value="NAD_bind_1_Glu_DH"/>
    <property type="match status" value="1"/>
</dbReference>
<protein>
    <recommendedName>
        <fullName evidence="3">Glutamate dehydrogenase</fullName>
    </recommendedName>
</protein>
<dbReference type="Gene3D" id="3.40.50.720">
    <property type="entry name" value="NAD(P)-binding Rossmann-like Domain"/>
    <property type="match status" value="1"/>
</dbReference>
<dbReference type="PROSITE" id="PS00074">
    <property type="entry name" value="GLFV_DEHYDROGENASE"/>
    <property type="match status" value="1"/>
</dbReference>
<keyword evidence="10" id="KW-1185">Reference proteome</keyword>
<dbReference type="InterPro" id="IPR006097">
    <property type="entry name" value="Glu/Leu/Phe/Val/Trp_DH_dimer"/>
</dbReference>
<comment type="similarity">
    <text evidence="1 3 7">Belongs to the Glu/Leu/Phe/Val dehydrogenases family.</text>
</comment>
<keyword evidence="2 3" id="KW-0560">Oxidoreductase</keyword>
<dbReference type="Pfam" id="PF00208">
    <property type="entry name" value="ELFV_dehydrog"/>
    <property type="match status" value="1"/>
</dbReference>
<dbReference type="EMBL" id="JAJKFT010000010">
    <property type="protein sequence ID" value="MCC9631742.1"/>
    <property type="molecule type" value="Genomic_DNA"/>
</dbReference>
<evidence type="ECO:0000259" key="8">
    <source>
        <dbReference type="SMART" id="SM00839"/>
    </source>
</evidence>
<dbReference type="InterPro" id="IPR006095">
    <property type="entry name" value="Glu/Leu/Phe/Val/Trp_DH"/>
</dbReference>
<dbReference type="SMART" id="SM00839">
    <property type="entry name" value="ELFV_dehydrog"/>
    <property type="match status" value="1"/>
</dbReference>
<dbReference type="PRINTS" id="PR00082">
    <property type="entry name" value="GLFDHDRGNASE"/>
</dbReference>
<organism evidence="9 10">
    <name type="scientific">Blastopirellula sediminis</name>
    <dbReference type="NCBI Taxonomy" id="2894196"/>
    <lineage>
        <taxon>Bacteria</taxon>
        <taxon>Pseudomonadati</taxon>
        <taxon>Planctomycetota</taxon>
        <taxon>Planctomycetia</taxon>
        <taxon>Pirellulales</taxon>
        <taxon>Pirellulaceae</taxon>
        <taxon>Blastopirellula</taxon>
    </lineage>
</organism>
<dbReference type="FunFam" id="3.40.50.10860:FF:000003">
    <property type="entry name" value="Glutamate dehydrogenase"/>
    <property type="match status" value="1"/>
</dbReference>
<feature type="binding site" evidence="5">
    <location>
        <position position="68"/>
    </location>
    <ligand>
        <name>substrate</name>
    </ligand>
</feature>
<dbReference type="GO" id="GO:0006538">
    <property type="term" value="P:L-glutamate catabolic process"/>
    <property type="evidence" value="ECO:0007669"/>
    <property type="project" value="TreeGrafter"/>
</dbReference>
<feature type="binding site" evidence="5">
    <location>
        <position position="356"/>
    </location>
    <ligand>
        <name>substrate</name>
    </ligand>
</feature>
<keyword evidence="5" id="KW-0520">NAD</keyword>
<dbReference type="Gene3D" id="3.40.50.10860">
    <property type="entry name" value="Leucine Dehydrogenase, chain A, domain 1"/>
    <property type="match status" value="1"/>
</dbReference>
<name>A0A9X1MSK2_9BACT</name>
<dbReference type="InterPro" id="IPR033524">
    <property type="entry name" value="Glu/Leu/Phe/Val_DH_AS"/>
</dbReference>
<sequence>MAHDIFSHAVARLDKAFLHADIDQEAVHRLKHPKQVLEVTIPVRMDDGSLRIFTGYRVRHDATRGPTKGGIRFHPNVDLAEVKALAFWMTFKCAVANLPYGGGKGGVIVDPKELSRLELERLSRGYIERIADFIGPEVDVPAPDVYTNAMIMGWMMDEYSKIRRQHTPAVITGKPIPLGGSLGRDDATGRGAYYCIKELESKRGWKPEHQKVAVQGFGNAGQAVARLLHADGYNVVAVSDSRGGIYKETGFDVPSLAHVKNESRRLQAVYCEGSLCEAISADIITNEELLELDVDILIPAALENVITGENAPRIKAELIVEAANGPLSDEADDILNDKGTLVIPDILANAGGVTVSYFEWTQNRAGYYWPLELVHQRLHETMSREFNVVFNLANQKEIDMRTAAYVVALNRIGEAIASQGTAQYFTAQED</sequence>
<dbReference type="InterPro" id="IPR046346">
    <property type="entry name" value="Aminoacid_DH-like_N_sf"/>
</dbReference>